<sequence>MHSMQQEYSERLLLEFNMEDRIEKKHGKLFGAMIEALYIAVNDGWRGQLLGDLFIVMTGCESRNLQLSTKGENVASILIPLQFI</sequence>
<dbReference type="EMBL" id="JH431264">
    <property type="status" value="NOT_ANNOTATED_CDS"/>
    <property type="molecule type" value="Genomic_DNA"/>
</dbReference>
<dbReference type="AlphaFoldDB" id="T1JL50"/>
<evidence type="ECO:0000313" key="1">
    <source>
        <dbReference type="EnsemblMetazoa" id="SMAR014580-PA"/>
    </source>
</evidence>
<proteinExistence type="predicted"/>
<protein>
    <submittedName>
        <fullName evidence="1">Uncharacterized protein</fullName>
    </submittedName>
</protein>
<organism evidence="1 2">
    <name type="scientific">Strigamia maritima</name>
    <name type="common">European centipede</name>
    <name type="synonym">Geophilus maritimus</name>
    <dbReference type="NCBI Taxonomy" id="126957"/>
    <lineage>
        <taxon>Eukaryota</taxon>
        <taxon>Metazoa</taxon>
        <taxon>Ecdysozoa</taxon>
        <taxon>Arthropoda</taxon>
        <taxon>Myriapoda</taxon>
        <taxon>Chilopoda</taxon>
        <taxon>Pleurostigmophora</taxon>
        <taxon>Geophilomorpha</taxon>
        <taxon>Linotaeniidae</taxon>
        <taxon>Strigamia</taxon>
    </lineage>
</organism>
<keyword evidence="2" id="KW-1185">Reference proteome</keyword>
<dbReference type="HOGENOM" id="CLU_2530320_0_0_1"/>
<name>T1JL50_STRMM</name>
<evidence type="ECO:0000313" key="2">
    <source>
        <dbReference type="Proteomes" id="UP000014500"/>
    </source>
</evidence>
<dbReference type="EnsemblMetazoa" id="SMAR014580-RA">
    <property type="protein sequence ID" value="SMAR014580-PA"/>
    <property type="gene ID" value="SMAR014580"/>
</dbReference>
<accession>T1JL50</accession>
<reference evidence="1" key="2">
    <citation type="submission" date="2015-02" db="UniProtKB">
        <authorList>
            <consortium name="EnsemblMetazoa"/>
        </authorList>
    </citation>
    <scope>IDENTIFICATION</scope>
</reference>
<reference evidence="2" key="1">
    <citation type="submission" date="2011-05" db="EMBL/GenBank/DDBJ databases">
        <authorList>
            <person name="Richards S.R."/>
            <person name="Qu J."/>
            <person name="Jiang H."/>
            <person name="Jhangiani S.N."/>
            <person name="Agravi P."/>
            <person name="Goodspeed R."/>
            <person name="Gross S."/>
            <person name="Mandapat C."/>
            <person name="Jackson L."/>
            <person name="Mathew T."/>
            <person name="Pu L."/>
            <person name="Thornton R."/>
            <person name="Saada N."/>
            <person name="Wilczek-Boney K.B."/>
            <person name="Lee S."/>
            <person name="Kovar C."/>
            <person name="Wu Y."/>
            <person name="Scherer S.E."/>
            <person name="Worley K.C."/>
            <person name="Muzny D.M."/>
            <person name="Gibbs R."/>
        </authorList>
    </citation>
    <scope>NUCLEOTIDE SEQUENCE</scope>
    <source>
        <strain evidence="2">Brora</strain>
    </source>
</reference>
<dbReference type="Proteomes" id="UP000014500">
    <property type="component" value="Unassembled WGS sequence"/>
</dbReference>